<feature type="region of interest" description="Disordered" evidence="1">
    <location>
        <begin position="1"/>
        <end position="22"/>
    </location>
</feature>
<feature type="compositionally biased region" description="Polar residues" evidence="1">
    <location>
        <begin position="197"/>
        <end position="206"/>
    </location>
</feature>
<organism evidence="2 3">
    <name type="scientific">Erythroxylum novogranatense</name>
    <dbReference type="NCBI Taxonomy" id="1862640"/>
    <lineage>
        <taxon>Eukaryota</taxon>
        <taxon>Viridiplantae</taxon>
        <taxon>Streptophyta</taxon>
        <taxon>Embryophyta</taxon>
        <taxon>Tracheophyta</taxon>
        <taxon>Spermatophyta</taxon>
        <taxon>Magnoliopsida</taxon>
        <taxon>eudicotyledons</taxon>
        <taxon>Gunneridae</taxon>
        <taxon>Pentapetalae</taxon>
        <taxon>rosids</taxon>
        <taxon>fabids</taxon>
        <taxon>Malpighiales</taxon>
        <taxon>Erythroxylaceae</taxon>
        <taxon>Erythroxylum</taxon>
    </lineage>
</organism>
<proteinExistence type="predicted"/>
<dbReference type="Proteomes" id="UP001159364">
    <property type="component" value="Linkage Group LG06"/>
</dbReference>
<dbReference type="AlphaFoldDB" id="A0AAV8T8M3"/>
<keyword evidence="3" id="KW-1185">Reference proteome</keyword>
<feature type="region of interest" description="Disordered" evidence="1">
    <location>
        <begin position="405"/>
        <end position="429"/>
    </location>
</feature>
<dbReference type="PANTHER" id="PTHR31286">
    <property type="entry name" value="GLYCINE-RICH CELL WALL STRUCTURAL PROTEIN 1.8-LIKE"/>
    <property type="match status" value="1"/>
</dbReference>
<evidence type="ECO:0000313" key="2">
    <source>
        <dbReference type="EMBL" id="KAJ8763137.1"/>
    </source>
</evidence>
<evidence type="ECO:0000256" key="1">
    <source>
        <dbReference type="SAM" id="MobiDB-lite"/>
    </source>
</evidence>
<feature type="compositionally biased region" description="Low complexity" evidence="1">
    <location>
        <begin position="223"/>
        <end position="237"/>
    </location>
</feature>
<feature type="region of interest" description="Disordered" evidence="1">
    <location>
        <begin position="330"/>
        <end position="370"/>
    </location>
</feature>
<dbReference type="InterPro" id="IPR040256">
    <property type="entry name" value="At4g02000-like"/>
</dbReference>
<feature type="region of interest" description="Disordered" evidence="1">
    <location>
        <begin position="195"/>
        <end position="239"/>
    </location>
</feature>
<dbReference type="EMBL" id="JAIWQS010000006">
    <property type="protein sequence ID" value="KAJ8763137.1"/>
    <property type="molecule type" value="Genomic_DNA"/>
</dbReference>
<name>A0AAV8T8M3_9ROSI</name>
<comment type="caution">
    <text evidence="2">The sequence shown here is derived from an EMBL/GenBank/DDBJ whole genome shotgun (WGS) entry which is preliminary data.</text>
</comment>
<reference evidence="2 3" key="1">
    <citation type="submission" date="2021-09" db="EMBL/GenBank/DDBJ databases">
        <title>Genomic insights and catalytic innovation underlie evolution of tropane alkaloids biosynthesis.</title>
        <authorList>
            <person name="Wang Y.-J."/>
            <person name="Tian T."/>
            <person name="Huang J.-P."/>
            <person name="Huang S.-X."/>
        </authorList>
    </citation>
    <scope>NUCLEOTIDE SEQUENCE [LARGE SCALE GENOMIC DNA]</scope>
    <source>
        <strain evidence="2">KIB-2018</strain>
        <tissue evidence="2">Leaf</tissue>
    </source>
</reference>
<feature type="compositionally biased region" description="Basic and acidic residues" evidence="1">
    <location>
        <begin position="359"/>
        <end position="370"/>
    </location>
</feature>
<accession>A0AAV8T8M3</accession>
<sequence>MASMDPEGQSTKKGRTRKRDDAISIPKSTYSAAVAGPSTVVDHAPILPWTDEEHVAVEEGDITSEVGEQAFKAQLDHQWEQAVVVKLLGCQIGFRTLSNRLQGLRHLFPNLPIARYHPKILQILGNMVSSLVKIDKATITVQHGRFARLAIELDLSVPLRTSVDLDGETLLVEYEGLPSICYGCGFTGHATGACSKMATSSTPTQEPSREEVSVATRRHQARSADAGTTTDATTSGSPWIPIHRELTRNAQEGAAPHARELGERCTRHHLWSQEVHAATLQTLRGQGVRLQLVVAHVSTCLRTLSSLHTTGKRVELSTLVTNELSRNQADPILSKGAASNSTAQSKDKEIGSTHSTCMGRREAGSGKREPVANLVQLQPTATAKHLALELRSHTEMVCDQIMVPEQPPDDCRALPPDGGSLGLRDRGRG</sequence>
<evidence type="ECO:0000313" key="3">
    <source>
        <dbReference type="Proteomes" id="UP001159364"/>
    </source>
</evidence>
<gene>
    <name evidence="2" type="ORF">K2173_025522</name>
</gene>
<evidence type="ECO:0008006" key="4">
    <source>
        <dbReference type="Google" id="ProtNLM"/>
    </source>
</evidence>
<protein>
    <recommendedName>
        <fullName evidence="4">CCHC-type domain-containing protein</fullName>
    </recommendedName>
</protein>
<dbReference type="PANTHER" id="PTHR31286:SF99">
    <property type="entry name" value="DUF4283 DOMAIN-CONTAINING PROTEIN"/>
    <property type="match status" value="1"/>
</dbReference>